<accession>A0AAD6ZGI7</accession>
<evidence type="ECO:0000313" key="2">
    <source>
        <dbReference type="EMBL" id="KAJ7321305.1"/>
    </source>
</evidence>
<protein>
    <submittedName>
        <fullName evidence="2">Uncharacterized protein</fullName>
    </submittedName>
</protein>
<gene>
    <name evidence="2" type="ORF">DFH08DRAFT_941965</name>
</gene>
<feature type="compositionally biased region" description="Low complexity" evidence="1">
    <location>
        <begin position="176"/>
        <end position="189"/>
    </location>
</feature>
<feature type="compositionally biased region" description="Polar residues" evidence="1">
    <location>
        <begin position="203"/>
        <end position="215"/>
    </location>
</feature>
<name>A0AAD6ZGI7_9AGAR</name>
<keyword evidence="3" id="KW-1185">Reference proteome</keyword>
<feature type="region of interest" description="Disordered" evidence="1">
    <location>
        <begin position="172"/>
        <end position="215"/>
    </location>
</feature>
<proteinExistence type="predicted"/>
<reference evidence="2" key="1">
    <citation type="submission" date="2023-03" db="EMBL/GenBank/DDBJ databases">
        <title>Massive genome expansion in bonnet fungi (Mycena s.s.) driven by repeated elements and novel gene families across ecological guilds.</title>
        <authorList>
            <consortium name="Lawrence Berkeley National Laboratory"/>
            <person name="Harder C.B."/>
            <person name="Miyauchi S."/>
            <person name="Viragh M."/>
            <person name="Kuo A."/>
            <person name="Thoen E."/>
            <person name="Andreopoulos B."/>
            <person name="Lu D."/>
            <person name="Skrede I."/>
            <person name="Drula E."/>
            <person name="Henrissat B."/>
            <person name="Morin E."/>
            <person name="Kohler A."/>
            <person name="Barry K."/>
            <person name="LaButti K."/>
            <person name="Morin E."/>
            <person name="Salamov A."/>
            <person name="Lipzen A."/>
            <person name="Mereny Z."/>
            <person name="Hegedus B."/>
            <person name="Baldrian P."/>
            <person name="Stursova M."/>
            <person name="Weitz H."/>
            <person name="Taylor A."/>
            <person name="Grigoriev I.V."/>
            <person name="Nagy L.G."/>
            <person name="Martin F."/>
            <person name="Kauserud H."/>
        </authorList>
    </citation>
    <scope>NUCLEOTIDE SEQUENCE</scope>
    <source>
        <strain evidence="2">CBHHK002</strain>
    </source>
</reference>
<dbReference type="AlphaFoldDB" id="A0AAD6ZGI7"/>
<feature type="region of interest" description="Disordered" evidence="1">
    <location>
        <begin position="110"/>
        <end position="139"/>
    </location>
</feature>
<evidence type="ECO:0000313" key="3">
    <source>
        <dbReference type="Proteomes" id="UP001218218"/>
    </source>
</evidence>
<sequence>MISQYFPPLPLCYVGKAPPLADGSSNLDNGPKPKPTPAPNKASLAVLTLSSSTFTCNTSLPPFPSSQTTPRLGGILPSSSPVPASFRWPLVMMPNKKPGKRHHKLADKAYGAGASSGRKARCDECEESRDPTHIQRGGRRSLRENWRSVMVLMGAYGKVRFRYTRESSGGEGLGIAAAPPSTASSPSQPNRNKRRTAPAPRPRSQSNPSTFNTSSFHSLHPASIQVALYVPRNVVQVFLLHFKSFFSISWPCPNPLSKRRRGGSLRGTSQREALSKDAANQIPIWVKG</sequence>
<dbReference type="EMBL" id="JARIHO010000051">
    <property type="protein sequence ID" value="KAJ7321305.1"/>
    <property type="molecule type" value="Genomic_DNA"/>
</dbReference>
<comment type="caution">
    <text evidence="2">The sequence shown here is derived from an EMBL/GenBank/DDBJ whole genome shotgun (WGS) entry which is preliminary data.</text>
</comment>
<feature type="compositionally biased region" description="Basic and acidic residues" evidence="1">
    <location>
        <begin position="120"/>
        <end position="133"/>
    </location>
</feature>
<evidence type="ECO:0000256" key="1">
    <source>
        <dbReference type="SAM" id="MobiDB-lite"/>
    </source>
</evidence>
<feature type="region of interest" description="Disordered" evidence="1">
    <location>
        <begin position="257"/>
        <end position="276"/>
    </location>
</feature>
<organism evidence="2 3">
    <name type="scientific">Mycena albidolilacea</name>
    <dbReference type="NCBI Taxonomy" id="1033008"/>
    <lineage>
        <taxon>Eukaryota</taxon>
        <taxon>Fungi</taxon>
        <taxon>Dikarya</taxon>
        <taxon>Basidiomycota</taxon>
        <taxon>Agaricomycotina</taxon>
        <taxon>Agaricomycetes</taxon>
        <taxon>Agaricomycetidae</taxon>
        <taxon>Agaricales</taxon>
        <taxon>Marasmiineae</taxon>
        <taxon>Mycenaceae</taxon>
        <taxon>Mycena</taxon>
    </lineage>
</organism>
<dbReference type="Proteomes" id="UP001218218">
    <property type="component" value="Unassembled WGS sequence"/>
</dbReference>